<name>A0A2P2IHI2_RHIMU</name>
<reference evidence="1" key="1">
    <citation type="submission" date="2018-02" db="EMBL/GenBank/DDBJ databases">
        <title>Rhizophora mucronata_Transcriptome.</title>
        <authorList>
            <person name="Meera S.P."/>
            <person name="Sreeshan A."/>
            <person name="Augustine A."/>
        </authorList>
    </citation>
    <scope>NUCLEOTIDE SEQUENCE</scope>
    <source>
        <tissue evidence="1">Leaf</tissue>
    </source>
</reference>
<protein>
    <submittedName>
        <fullName evidence="1">Uncharacterized protein</fullName>
    </submittedName>
</protein>
<sequence>MNTPEETRRCSQALKTDFTLPGTASFKADTLGTSMCLYRDQSEEQS</sequence>
<proteinExistence type="predicted"/>
<accession>A0A2P2IHI2</accession>
<evidence type="ECO:0000313" key="1">
    <source>
        <dbReference type="EMBL" id="MBW80689.1"/>
    </source>
</evidence>
<organism evidence="1">
    <name type="scientific">Rhizophora mucronata</name>
    <name type="common">Asiatic mangrove</name>
    <dbReference type="NCBI Taxonomy" id="61149"/>
    <lineage>
        <taxon>Eukaryota</taxon>
        <taxon>Viridiplantae</taxon>
        <taxon>Streptophyta</taxon>
        <taxon>Embryophyta</taxon>
        <taxon>Tracheophyta</taxon>
        <taxon>Spermatophyta</taxon>
        <taxon>Magnoliopsida</taxon>
        <taxon>eudicotyledons</taxon>
        <taxon>Gunneridae</taxon>
        <taxon>Pentapetalae</taxon>
        <taxon>rosids</taxon>
        <taxon>fabids</taxon>
        <taxon>Malpighiales</taxon>
        <taxon>Rhizophoraceae</taxon>
        <taxon>Rhizophora</taxon>
    </lineage>
</organism>
<dbReference type="AlphaFoldDB" id="A0A2P2IHI2"/>
<dbReference type="EMBL" id="GGEC01000206">
    <property type="protein sequence ID" value="MBW80689.1"/>
    <property type="molecule type" value="Transcribed_RNA"/>
</dbReference>